<reference evidence="2 3" key="1">
    <citation type="journal article" date="2024" name="Front. Microbiol.">
        <title>Novel thermophilic genera Geochorda gen. nov. and Carboxydochorda gen. nov. from the deep terrestrial subsurface reveal the ecophysiological diversity in the class Limnochordia.</title>
        <authorList>
            <person name="Karnachuk O.V."/>
            <person name="Lukina A.P."/>
            <person name="Avakyan M.R."/>
            <person name="Kadnikov V.V."/>
            <person name="Begmatov S."/>
            <person name="Beletsky A.V."/>
            <person name="Vlasova K.G."/>
            <person name="Novikov A.A."/>
            <person name="Shcherbakova V.A."/>
            <person name="Mardanov A.V."/>
            <person name="Ravin N.V."/>
        </authorList>
    </citation>
    <scope>NUCLEOTIDE SEQUENCE [LARGE SCALE GENOMIC DNA]</scope>
    <source>
        <strain evidence="2 3">L945</strain>
    </source>
</reference>
<sequence>MPNQDAQPSGRKRSTRYPQVSLKRCEELARQLYALGARRVHVDKLAEALGYRSAKSGVFLSLKAAASYFGLVEYEDPQYLSLPADVIAAYHSGSEAELRRLRVQAIRRPPLYQKLLKKYEGKQLPPLRRLQEELFLFPEYGILKEAAEGAAKAFIESLKYAGVVDENGFASFTESQPEKAPAALSTSDTQGRGPQPEAAVSEERETKPATREAEAGTTRYERDVYDITLELGQRAHLELPPYLTDRDKKRLKAILDATPEPSSRDAVDPA</sequence>
<proteinExistence type="predicted"/>
<evidence type="ECO:0000313" key="3">
    <source>
        <dbReference type="Proteomes" id="UP001332192"/>
    </source>
</evidence>
<dbReference type="RefSeq" id="WP_324718140.1">
    <property type="nucleotide sequence ID" value="NZ_CP141615.1"/>
</dbReference>
<dbReference type="EMBL" id="CP141615">
    <property type="protein sequence ID" value="WRP18870.1"/>
    <property type="molecule type" value="Genomic_DNA"/>
</dbReference>
<accession>A0ABZ1C229</accession>
<dbReference type="Proteomes" id="UP001332192">
    <property type="component" value="Chromosome"/>
</dbReference>
<organism evidence="2 3">
    <name type="scientific">Carboxydichorda subterranea</name>
    <dbReference type="NCBI Taxonomy" id="3109565"/>
    <lineage>
        <taxon>Bacteria</taxon>
        <taxon>Bacillati</taxon>
        <taxon>Bacillota</taxon>
        <taxon>Limnochordia</taxon>
        <taxon>Limnochordales</taxon>
        <taxon>Geochordaceae</taxon>
        <taxon>Carboxydichorda</taxon>
    </lineage>
</organism>
<name>A0ABZ1C229_9FIRM</name>
<feature type="region of interest" description="Disordered" evidence="1">
    <location>
        <begin position="173"/>
        <end position="219"/>
    </location>
</feature>
<protein>
    <submittedName>
        <fullName evidence="2">Uncharacterized protein</fullName>
    </submittedName>
</protein>
<evidence type="ECO:0000256" key="1">
    <source>
        <dbReference type="SAM" id="MobiDB-lite"/>
    </source>
</evidence>
<keyword evidence="3" id="KW-1185">Reference proteome</keyword>
<feature type="compositionally biased region" description="Basic and acidic residues" evidence="1">
    <location>
        <begin position="201"/>
        <end position="219"/>
    </location>
</feature>
<gene>
    <name evidence="2" type="ORF">U7230_07730</name>
</gene>
<evidence type="ECO:0000313" key="2">
    <source>
        <dbReference type="EMBL" id="WRP18870.1"/>
    </source>
</evidence>